<keyword evidence="1" id="KW-1133">Transmembrane helix</keyword>
<evidence type="ECO:0000259" key="2">
    <source>
        <dbReference type="Pfam" id="PF20394"/>
    </source>
</evidence>
<accession>C4GCU8</accession>
<feature type="transmembrane region" description="Helical" evidence="1">
    <location>
        <begin position="155"/>
        <end position="174"/>
    </location>
</feature>
<keyword evidence="1" id="KW-0812">Transmembrane</keyword>
<dbReference type="Pfam" id="PF23543">
    <property type="entry name" value="DUF6688_C"/>
    <property type="match status" value="1"/>
</dbReference>
<dbReference type="HOGENOM" id="CLU_046282_1_0_9"/>
<dbReference type="RefSeq" id="WP_006906788.1">
    <property type="nucleotide sequence ID" value="NZ_GG665867.1"/>
</dbReference>
<gene>
    <name evidence="4" type="ORF">GCWU000342_01793</name>
</gene>
<feature type="domain" description="DUF6688" evidence="3">
    <location>
        <begin position="294"/>
        <end position="405"/>
    </location>
</feature>
<dbReference type="Proteomes" id="UP000003494">
    <property type="component" value="Unassembled WGS sequence"/>
</dbReference>
<feature type="transmembrane region" description="Helical" evidence="1">
    <location>
        <begin position="12"/>
        <end position="33"/>
    </location>
</feature>
<name>C4GCU8_9FIRM</name>
<dbReference type="InterPro" id="IPR046510">
    <property type="entry name" value="DUF6688_N"/>
</dbReference>
<dbReference type="Pfam" id="PF20394">
    <property type="entry name" value="DUF6688"/>
    <property type="match status" value="1"/>
</dbReference>
<dbReference type="PROSITE" id="PS51257">
    <property type="entry name" value="PROKAR_LIPOPROTEIN"/>
    <property type="match status" value="1"/>
</dbReference>
<comment type="caution">
    <text evidence="4">The sequence shown here is derived from an EMBL/GenBank/DDBJ whole genome shotgun (WGS) entry which is preliminary data.</text>
</comment>
<evidence type="ECO:0000313" key="4">
    <source>
        <dbReference type="EMBL" id="EEP27799.1"/>
    </source>
</evidence>
<feature type="transmembrane region" description="Helical" evidence="1">
    <location>
        <begin position="87"/>
        <end position="110"/>
    </location>
</feature>
<dbReference type="eggNOG" id="ENOG502Z9CJ">
    <property type="taxonomic scope" value="Bacteria"/>
</dbReference>
<feature type="transmembrane region" description="Helical" evidence="1">
    <location>
        <begin position="40"/>
        <end position="67"/>
    </location>
</feature>
<sequence>MLKSLIKEHPFRFSVLCSIVVGCIIFLVIMVSGKVRADEIVLAFLFSLVVSACIFYPFLILVMEVTYLILAAMNKESPCAWQVDQVALWYVMLLEYIYVRLIGATGSDWMIQLTNGEKHTPVYTGSWPIIFLIAVLAIVGYYYLSFRPMKKMPPLMAVISISAMYLGIVELIVFSVQVIGVQGDDLAFMLLIWPASLVLMCARTILARVREWEVLPMEKRKIHQNRILNTMDGLLSKASFWPLWGLILVLPLLGILIAILMLFGQAPDSVIKAWTETADWRLSTKQAPQNIFHDEHYLCTVAAGGHQKIVKPIRMGVRHGHPVIVNRQLCVANAFEQVLEEKTPHFHKAVRAFYDRYGFPIAKMIRKSWVADLVYILMKPLEWVFLIILYLTDVHPENRIAVQYMGKEPPIQERRHG</sequence>
<dbReference type="InterPro" id="IPR056491">
    <property type="entry name" value="DUF6688_C"/>
</dbReference>
<dbReference type="STRING" id="626523.GCWU000342_01793"/>
<reference evidence="4" key="1">
    <citation type="submission" date="2009-04" db="EMBL/GenBank/DDBJ databases">
        <authorList>
            <person name="Weinstock G."/>
            <person name="Sodergren E."/>
            <person name="Clifton S."/>
            <person name="Fulton L."/>
            <person name="Fulton B."/>
            <person name="Courtney L."/>
            <person name="Fronick C."/>
            <person name="Harrison M."/>
            <person name="Strong C."/>
            <person name="Farmer C."/>
            <person name="Delahaunty K."/>
            <person name="Markovic C."/>
            <person name="Hall O."/>
            <person name="Minx P."/>
            <person name="Tomlinson C."/>
            <person name="Mitreva M."/>
            <person name="Nelson J."/>
            <person name="Hou S."/>
            <person name="Wollam A."/>
            <person name="Pepin K.H."/>
            <person name="Johnson M."/>
            <person name="Bhonagiri V."/>
            <person name="Nash W.E."/>
            <person name="Warren W."/>
            <person name="Chinwalla A."/>
            <person name="Mardis E.R."/>
            <person name="Wilson R.K."/>
        </authorList>
    </citation>
    <scope>NUCLEOTIDE SEQUENCE [LARGE SCALE GENOMIC DNA]</scope>
    <source>
        <strain evidence="4">DSM 14600</strain>
    </source>
</reference>
<feature type="domain" description="DUF6688" evidence="2">
    <location>
        <begin position="47"/>
        <end position="291"/>
    </location>
</feature>
<evidence type="ECO:0000259" key="3">
    <source>
        <dbReference type="Pfam" id="PF23543"/>
    </source>
</evidence>
<keyword evidence="5" id="KW-1185">Reference proteome</keyword>
<evidence type="ECO:0000313" key="5">
    <source>
        <dbReference type="Proteomes" id="UP000003494"/>
    </source>
</evidence>
<feature type="transmembrane region" description="Helical" evidence="1">
    <location>
        <begin position="122"/>
        <end position="143"/>
    </location>
</feature>
<evidence type="ECO:0000256" key="1">
    <source>
        <dbReference type="SAM" id="Phobius"/>
    </source>
</evidence>
<protein>
    <submittedName>
        <fullName evidence="4">Gram-positive signal peptide protein, YSIRK family</fullName>
    </submittedName>
</protein>
<organism evidence="4 5">
    <name type="scientific">Shuttleworthella satelles DSM 14600</name>
    <dbReference type="NCBI Taxonomy" id="626523"/>
    <lineage>
        <taxon>Bacteria</taxon>
        <taxon>Bacillati</taxon>
        <taxon>Bacillota</taxon>
        <taxon>Clostridia</taxon>
        <taxon>Lachnospirales</taxon>
        <taxon>Lachnospiraceae</taxon>
        <taxon>Shuttleworthella</taxon>
    </lineage>
</organism>
<proteinExistence type="predicted"/>
<feature type="transmembrane region" description="Helical" evidence="1">
    <location>
        <begin position="186"/>
        <end position="206"/>
    </location>
</feature>
<keyword evidence="1" id="KW-0472">Membrane</keyword>
<feature type="transmembrane region" description="Helical" evidence="1">
    <location>
        <begin position="241"/>
        <end position="263"/>
    </location>
</feature>
<dbReference type="AlphaFoldDB" id="C4GCU8"/>
<dbReference type="EMBL" id="ACIP02000004">
    <property type="protein sequence ID" value="EEP27799.1"/>
    <property type="molecule type" value="Genomic_DNA"/>
</dbReference>